<dbReference type="Gene3D" id="3.30.450.20">
    <property type="entry name" value="PAS domain"/>
    <property type="match status" value="2"/>
</dbReference>
<dbReference type="PRINTS" id="PR00344">
    <property type="entry name" value="BCTRLSENSOR"/>
</dbReference>
<keyword evidence="18" id="KW-1185">Reference proteome</keyword>
<evidence type="ECO:0000256" key="13">
    <source>
        <dbReference type="ARBA" id="ARBA00023136"/>
    </source>
</evidence>
<evidence type="ECO:0000313" key="17">
    <source>
        <dbReference type="EMBL" id="SHK79532.1"/>
    </source>
</evidence>
<dbReference type="EMBL" id="FRAC01000017">
    <property type="protein sequence ID" value="SHK79532.1"/>
    <property type="molecule type" value="Genomic_DNA"/>
</dbReference>
<comment type="subcellular location">
    <subcellularLocation>
        <location evidence="2">Cell membrane</location>
        <topology evidence="2">Multi-pass membrane protein</topology>
    </subcellularLocation>
</comment>
<dbReference type="STRING" id="1121322.SAMN02745136_03377"/>
<keyword evidence="9 17" id="KW-0418">Kinase</keyword>
<dbReference type="CDD" id="cd00075">
    <property type="entry name" value="HATPase"/>
    <property type="match status" value="1"/>
</dbReference>
<gene>
    <name evidence="17" type="ORF">SAMN02745136_03377</name>
</gene>
<dbReference type="PROSITE" id="PS50109">
    <property type="entry name" value="HIS_KIN"/>
    <property type="match status" value="1"/>
</dbReference>
<keyword evidence="4" id="KW-1003">Cell membrane</keyword>
<dbReference type="Pfam" id="PF16736">
    <property type="entry name" value="sCache_like"/>
    <property type="match status" value="1"/>
</dbReference>
<dbReference type="InterPro" id="IPR005467">
    <property type="entry name" value="His_kinase_dom"/>
</dbReference>
<dbReference type="SMART" id="SM00388">
    <property type="entry name" value="HisKA"/>
    <property type="match status" value="1"/>
</dbReference>
<protein>
    <recommendedName>
        <fullName evidence="3">histidine kinase</fullName>
        <ecNumber evidence="3">2.7.13.3</ecNumber>
    </recommendedName>
</protein>
<evidence type="ECO:0000256" key="3">
    <source>
        <dbReference type="ARBA" id="ARBA00012438"/>
    </source>
</evidence>
<dbReference type="InterPro" id="IPR029151">
    <property type="entry name" value="Sensor-like_sf"/>
</dbReference>
<evidence type="ECO:0000256" key="12">
    <source>
        <dbReference type="ARBA" id="ARBA00023012"/>
    </source>
</evidence>
<dbReference type="InterPro" id="IPR050351">
    <property type="entry name" value="BphY/WalK/GraS-like"/>
</dbReference>
<dbReference type="Gene3D" id="1.10.287.130">
    <property type="match status" value="1"/>
</dbReference>
<dbReference type="PROSITE" id="PS50885">
    <property type="entry name" value="HAMP"/>
    <property type="match status" value="1"/>
</dbReference>
<dbReference type="GO" id="GO:0000155">
    <property type="term" value="F:phosphorelay sensor kinase activity"/>
    <property type="evidence" value="ECO:0007669"/>
    <property type="project" value="InterPro"/>
</dbReference>
<accession>A0A1M6VDH4</accession>
<proteinExistence type="predicted"/>
<feature type="domain" description="HAMP" evidence="16">
    <location>
        <begin position="183"/>
        <end position="235"/>
    </location>
</feature>
<dbReference type="InterPro" id="IPR036890">
    <property type="entry name" value="HATPase_C_sf"/>
</dbReference>
<evidence type="ECO:0000256" key="9">
    <source>
        <dbReference type="ARBA" id="ARBA00022777"/>
    </source>
</evidence>
<keyword evidence="8" id="KW-0547">Nucleotide-binding</keyword>
<evidence type="ECO:0000256" key="4">
    <source>
        <dbReference type="ARBA" id="ARBA00022475"/>
    </source>
</evidence>
<evidence type="ECO:0000313" key="18">
    <source>
        <dbReference type="Proteomes" id="UP000184386"/>
    </source>
</evidence>
<dbReference type="InterPro" id="IPR036097">
    <property type="entry name" value="HisK_dim/P_sf"/>
</dbReference>
<feature type="domain" description="Histidine kinase" evidence="15">
    <location>
        <begin position="364"/>
        <end position="579"/>
    </location>
</feature>
<dbReference type="Gene3D" id="3.30.565.10">
    <property type="entry name" value="Histidine kinase-like ATPase, C-terminal domain"/>
    <property type="match status" value="1"/>
</dbReference>
<evidence type="ECO:0000256" key="11">
    <source>
        <dbReference type="ARBA" id="ARBA00022989"/>
    </source>
</evidence>
<dbReference type="SUPFAM" id="SSF103190">
    <property type="entry name" value="Sensory domain-like"/>
    <property type="match status" value="1"/>
</dbReference>
<dbReference type="GO" id="GO:0005524">
    <property type="term" value="F:ATP binding"/>
    <property type="evidence" value="ECO:0007669"/>
    <property type="project" value="UniProtKB-KW"/>
</dbReference>
<dbReference type="SUPFAM" id="SSF55874">
    <property type="entry name" value="ATPase domain of HSP90 chaperone/DNA topoisomerase II/histidine kinase"/>
    <property type="match status" value="1"/>
</dbReference>
<dbReference type="Proteomes" id="UP000184386">
    <property type="component" value="Unassembled WGS sequence"/>
</dbReference>
<sequence>MQKKLYISYLATIILALGIAGILFWNETSDYLYKQSEDRYLAQAQMVADVFTMTGFSSAQDYESFVDKYGNKYNCRITIIDKDGNVIADSKTDGQMENHKSREEVKLALKGESVSVTRYSKTMKQEYSYSAVPVKTADFDGVIRISLPFSTIKDLTDKLGGSLELTVFLCLVLAMAAAAIFTGLFTKPINEVARAAERISDGDYNIKIYTRDKSVVGKLARSFNIMAGNLKNTITSLTQRNAELEAMLSSMEAGVVAIDDSSDVLFFNKSFEKINNTGKTIAVGQSLYSIFRNAAVFDAVDEVKETKTSVMKEGSISGLSMSFIRVTGTPLGLEGEKSFGVLLIIEDITQLKKLENMRRDFVSNVTHELKTPLTSIRGFIDTLKNGAIKEEAVANRFLDIIDIEAERLFTLIQDILLLQEIESKRDFERIPCDINDCVKSVIELLQPKGKDDLEIIFEPQPYLRPFYCNPDRMKQLFINLLDNAMKYTEEGTITVTLKEEEDNLVLGVKDTGIGIDKESLPRIFERFYRVDRGRSRKQGGTGLGLSIVKHIVELYSGNIQVNSTLGEGTEFIIALPYDTGKKK</sequence>
<dbReference type="SMART" id="SM00304">
    <property type="entry name" value="HAMP"/>
    <property type="match status" value="1"/>
</dbReference>
<dbReference type="SMART" id="SM00387">
    <property type="entry name" value="HATPase_c"/>
    <property type="match status" value="1"/>
</dbReference>
<reference evidence="17 18" key="1">
    <citation type="submission" date="2016-11" db="EMBL/GenBank/DDBJ databases">
        <authorList>
            <person name="Jaros S."/>
            <person name="Januszkiewicz K."/>
            <person name="Wedrychowicz H."/>
        </authorList>
    </citation>
    <scope>NUCLEOTIDE SEQUENCE [LARGE SCALE GENOMIC DNA]</scope>
    <source>
        <strain evidence="17 18">DSM 15929</strain>
    </source>
</reference>
<keyword evidence="11 14" id="KW-1133">Transmembrane helix</keyword>
<evidence type="ECO:0000259" key="16">
    <source>
        <dbReference type="PROSITE" id="PS50885"/>
    </source>
</evidence>
<evidence type="ECO:0000256" key="6">
    <source>
        <dbReference type="ARBA" id="ARBA00022679"/>
    </source>
</evidence>
<dbReference type="Gene3D" id="6.10.340.10">
    <property type="match status" value="1"/>
</dbReference>
<dbReference type="InterPro" id="IPR003594">
    <property type="entry name" value="HATPase_dom"/>
</dbReference>
<dbReference type="Pfam" id="PF00672">
    <property type="entry name" value="HAMP"/>
    <property type="match status" value="1"/>
</dbReference>
<dbReference type="RefSeq" id="WP_073278025.1">
    <property type="nucleotide sequence ID" value="NZ_FRAC01000017.1"/>
</dbReference>
<organism evidence="17 18">
    <name type="scientific">Anaerocolumna jejuensis DSM 15929</name>
    <dbReference type="NCBI Taxonomy" id="1121322"/>
    <lineage>
        <taxon>Bacteria</taxon>
        <taxon>Bacillati</taxon>
        <taxon>Bacillota</taxon>
        <taxon>Clostridia</taxon>
        <taxon>Lachnospirales</taxon>
        <taxon>Lachnospiraceae</taxon>
        <taxon>Anaerocolumna</taxon>
    </lineage>
</organism>
<dbReference type="FunFam" id="1.10.287.130:FF:000001">
    <property type="entry name" value="Two-component sensor histidine kinase"/>
    <property type="match status" value="1"/>
</dbReference>
<dbReference type="InterPro" id="IPR003661">
    <property type="entry name" value="HisK_dim/P_dom"/>
</dbReference>
<evidence type="ECO:0000256" key="10">
    <source>
        <dbReference type="ARBA" id="ARBA00022840"/>
    </source>
</evidence>
<comment type="catalytic activity">
    <reaction evidence="1">
        <text>ATP + protein L-histidine = ADP + protein N-phospho-L-histidine.</text>
        <dbReference type="EC" id="2.7.13.3"/>
    </reaction>
</comment>
<dbReference type="SUPFAM" id="SSF55785">
    <property type="entry name" value="PYP-like sensor domain (PAS domain)"/>
    <property type="match status" value="1"/>
</dbReference>
<evidence type="ECO:0000256" key="8">
    <source>
        <dbReference type="ARBA" id="ARBA00022741"/>
    </source>
</evidence>
<evidence type="ECO:0000256" key="2">
    <source>
        <dbReference type="ARBA" id="ARBA00004651"/>
    </source>
</evidence>
<dbReference type="PANTHER" id="PTHR42878:SF7">
    <property type="entry name" value="SENSOR HISTIDINE KINASE GLRK"/>
    <property type="match status" value="1"/>
</dbReference>
<dbReference type="SUPFAM" id="SSF158472">
    <property type="entry name" value="HAMP domain-like"/>
    <property type="match status" value="1"/>
</dbReference>
<evidence type="ECO:0000256" key="7">
    <source>
        <dbReference type="ARBA" id="ARBA00022692"/>
    </source>
</evidence>
<dbReference type="InterPro" id="IPR004358">
    <property type="entry name" value="Sig_transdc_His_kin-like_C"/>
</dbReference>
<dbReference type="InterPro" id="IPR031967">
    <property type="entry name" value="PhoR_single_Cache-like_dom"/>
</dbReference>
<keyword evidence="12" id="KW-0902">Two-component regulatory system</keyword>
<dbReference type="AlphaFoldDB" id="A0A1M6VDH4"/>
<dbReference type="CDD" id="cd06225">
    <property type="entry name" value="HAMP"/>
    <property type="match status" value="1"/>
</dbReference>
<dbReference type="GO" id="GO:0000156">
    <property type="term" value="F:phosphorelay response regulator activity"/>
    <property type="evidence" value="ECO:0007669"/>
    <property type="project" value="TreeGrafter"/>
</dbReference>
<keyword evidence="7 14" id="KW-0812">Transmembrane</keyword>
<keyword evidence="10" id="KW-0067">ATP-binding</keyword>
<name>A0A1M6VDH4_9FIRM</name>
<evidence type="ECO:0000259" key="15">
    <source>
        <dbReference type="PROSITE" id="PS50109"/>
    </source>
</evidence>
<dbReference type="InterPro" id="IPR035965">
    <property type="entry name" value="PAS-like_dom_sf"/>
</dbReference>
<feature type="transmembrane region" description="Helical" evidence="14">
    <location>
        <begin position="165"/>
        <end position="185"/>
    </location>
</feature>
<dbReference type="Pfam" id="PF02518">
    <property type="entry name" value="HATPase_c"/>
    <property type="match status" value="1"/>
</dbReference>
<feature type="transmembrane region" description="Helical" evidence="14">
    <location>
        <begin position="6"/>
        <end position="25"/>
    </location>
</feature>
<evidence type="ECO:0000256" key="14">
    <source>
        <dbReference type="SAM" id="Phobius"/>
    </source>
</evidence>
<dbReference type="GO" id="GO:0005886">
    <property type="term" value="C:plasma membrane"/>
    <property type="evidence" value="ECO:0007669"/>
    <property type="project" value="UniProtKB-SubCell"/>
</dbReference>
<dbReference type="FunFam" id="3.30.565.10:FF:000006">
    <property type="entry name" value="Sensor histidine kinase WalK"/>
    <property type="match status" value="1"/>
</dbReference>
<dbReference type="OrthoDB" id="9813151at2"/>
<dbReference type="GO" id="GO:0030295">
    <property type="term" value="F:protein kinase activator activity"/>
    <property type="evidence" value="ECO:0007669"/>
    <property type="project" value="TreeGrafter"/>
</dbReference>
<keyword evidence="13 14" id="KW-0472">Membrane</keyword>
<dbReference type="SUPFAM" id="SSF47384">
    <property type="entry name" value="Homodimeric domain of signal transducing histidine kinase"/>
    <property type="match status" value="1"/>
</dbReference>
<dbReference type="GO" id="GO:0007234">
    <property type="term" value="P:osmosensory signaling via phosphorelay pathway"/>
    <property type="evidence" value="ECO:0007669"/>
    <property type="project" value="TreeGrafter"/>
</dbReference>
<dbReference type="InterPro" id="IPR003660">
    <property type="entry name" value="HAMP_dom"/>
</dbReference>
<dbReference type="CDD" id="cd00082">
    <property type="entry name" value="HisKA"/>
    <property type="match status" value="1"/>
</dbReference>
<evidence type="ECO:0000256" key="1">
    <source>
        <dbReference type="ARBA" id="ARBA00000085"/>
    </source>
</evidence>
<dbReference type="EC" id="2.7.13.3" evidence="3"/>
<dbReference type="Pfam" id="PF00512">
    <property type="entry name" value="HisKA"/>
    <property type="match status" value="1"/>
</dbReference>
<keyword evidence="6" id="KW-0808">Transferase</keyword>
<evidence type="ECO:0000256" key="5">
    <source>
        <dbReference type="ARBA" id="ARBA00022553"/>
    </source>
</evidence>
<dbReference type="PANTHER" id="PTHR42878">
    <property type="entry name" value="TWO-COMPONENT HISTIDINE KINASE"/>
    <property type="match status" value="1"/>
</dbReference>
<keyword evidence="5" id="KW-0597">Phosphoprotein</keyword>